<dbReference type="Pfam" id="PF13385">
    <property type="entry name" value="Laminin_G_3"/>
    <property type="match status" value="1"/>
</dbReference>
<protein>
    <submittedName>
        <fullName evidence="4">Glycoside hydrolase family 127 protein</fullName>
    </submittedName>
</protein>
<dbReference type="GO" id="GO:0016787">
    <property type="term" value="F:hydrolase activity"/>
    <property type="evidence" value="ECO:0007669"/>
    <property type="project" value="UniProtKB-KW"/>
</dbReference>
<sequence>MTKESLILLYDFSGVSSTIVPDLTGGGSAGVIRGADRGGAHLGRESVFGRSCPVLTLSGGSRGGYLQLPDGILNNKNGFSISFYCKLTSLDNYGTICSFGVDHCFYLSVLPDSEDASGFLLSFGATKGGRSQETALEHWNHMPFDTWFHTVLTMDTSQPSRITLYLDGKKAGEASHRRMTALDLNDCQDCFFGFGSMSQNPLSLTLGEIRIFRECLSEDDVCSLFSISDDARTELDAEALFTSFPTSVSADLSLPEYGEFHSTIRWISETPWLVTDSGKVRRPAAGQEDARASMQAEISYGNASRLCHFSFLVAAEPGPEALLREDVDSVEIPYALYLGSPPRLPVCGKNGSAFRWHSSRRDVFSPDSKSFLRPVGHPVSVALTLEASLDRFRQEKIFSLRFWPDCPTLPGPVFSSAAIRPQEKNLSTLLWDEKAEATPKLCAEPVPIPGLSWNGASLFTENQKRCTDYLLLLDSDRMLYNFRRTYGQDTLGALPPGGWEEPAGLLRGHSTGHFLSALAYAYASTKDSAFREKAEAIIDELARLQQMSGGNPEDFRTRCTPANAAQSLWSRDPSVWGQGYLSAYPPDQFALLEQFTPYATIWAPYYTLHKLLAGFLDCAQFLKNPTALACAEGIAFWVYRRLSGLSEEHRNRMWSMYIAGEYGGMNESLALLARLTGNSVYLDAAKMFDNRKVFDGLSRNIDTIRGLHANQHIPQMIGALREFEASGDSWYYRIARNFWHLVTQHYMYSIGGVGRGENFKEPDLLAQNIETDRNCETCAAYNLLKLTGLLYRYEPNNSSYMDYYERALLNQIAASQNPDITPRAHHGVTYMLPIGPGARREYSNDYEDFTCCHGTGMENHVRYLEHAWHHSPDESDVYLNLFLASVCRLKNAKTRIAVQPGCARGSYTIDISGGGNFTLHIRIPYWCRGSFHVIRNGQALPPTEAEDGYYTLHGPFRDGDRLQLNMPWRIHLCYTPDSIDGQRAASIMYGPLVMAALSDKQEWLTLRLPSDAGQAFQEEFPSAGISDNGSPVLWYGSLKFVPMYRAHHTAYHTYFKIQSIS</sequence>
<proteinExistence type="predicted"/>
<dbReference type="Pfam" id="PF20736">
    <property type="entry name" value="Glyco_hydro127M"/>
    <property type="match status" value="1"/>
</dbReference>
<dbReference type="PANTHER" id="PTHR31151:SF0">
    <property type="entry name" value="PROLINE-TRNA LIGASE (DUF1680)"/>
    <property type="match status" value="1"/>
</dbReference>
<comment type="caution">
    <text evidence="4">The sequence shown here is derived from an EMBL/GenBank/DDBJ whole genome shotgun (WGS) entry which is preliminary data.</text>
</comment>
<gene>
    <name evidence="4" type="ORF">H9705_03300</name>
</gene>
<dbReference type="EMBL" id="DWWU01000014">
    <property type="protein sequence ID" value="HJC14845.1"/>
    <property type="molecule type" value="Genomic_DNA"/>
</dbReference>
<dbReference type="PANTHER" id="PTHR31151">
    <property type="entry name" value="PROLINE-TRNA LIGASE (DUF1680)"/>
    <property type="match status" value="1"/>
</dbReference>
<dbReference type="InterPro" id="IPR012878">
    <property type="entry name" value="Beta-AFase-like_GH127_cat"/>
</dbReference>
<dbReference type="InterPro" id="IPR049046">
    <property type="entry name" value="Beta-AFase-like_GH127_middle"/>
</dbReference>
<accession>A0A9D2SLS0</accession>
<dbReference type="Pfam" id="PF07944">
    <property type="entry name" value="Beta-AFase-like_GH127_cat"/>
    <property type="match status" value="1"/>
</dbReference>
<organism evidence="4 5">
    <name type="scientific">Candidatus Fusicatenibacter intestinigallinarum</name>
    <dbReference type="NCBI Taxonomy" id="2838598"/>
    <lineage>
        <taxon>Bacteria</taxon>
        <taxon>Bacillati</taxon>
        <taxon>Bacillota</taxon>
        <taxon>Clostridia</taxon>
        <taxon>Lachnospirales</taxon>
        <taxon>Lachnospiraceae</taxon>
        <taxon>Fusicatenibacter</taxon>
    </lineage>
</organism>
<dbReference type="Proteomes" id="UP000823849">
    <property type="component" value="Unassembled WGS sequence"/>
</dbReference>
<feature type="domain" description="Non-reducing end beta-L-arabinofuranosidase-like GH127 catalytic" evidence="1">
    <location>
        <begin position="457"/>
        <end position="863"/>
    </location>
</feature>
<dbReference type="Gene3D" id="2.60.120.200">
    <property type="match status" value="1"/>
</dbReference>
<name>A0A9D2SLS0_9FIRM</name>
<keyword evidence="4" id="KW-0378">Hydrolase</keyword>
<dbReference type="GO" id="GO:0005975">
    <property type="term" value="P:carbohydrate metabolic process"/>
    <property type="evidence" value="ECO:0007669"/>
    <property type="project" value="InterPro"/>
</dbReference>
<dbReference type="InterPro" id="IPR013320">
    <property type="entry name" value="ConA-like_dom_sf"/>
</dbReference>
<evidence type="ECO:0000313" key="5">
    <source>
        <dbReference type="Proteomes" id="UP000823849"/>
    </source>
</evidence>
<dbReference type="AlphaFoldDB" id="A0A9D2SLS0"/>
<dbReference type="SUPFAM" id="SSF49899">
    <property type="entry name" value="Concanavalin A-like lectins/glucanases"/>
    <property type="match status" value="1"/>
</dbReference>
<evidence type="ECO:0000259" key="3">
    <source>
        <dbReference type="Pfam" id="PF20736"/>
    </source>
</evidence>
<evidence type="ECO:0000259" key="2">
    <source>
        <dbReference type="Pfam" id="PF20578"/>
    </source>
</evidence>
<feature type="domain" description="Non-reducing end beta-L-arabinofuranosidase-like GH127 middle" evidence="3">
    <location>
        <begin position="877"/>
        <end position="967"/>
    </location>
</feature>
<dbReference type="InterPro" id="IPR046780">
    <property type="entry name" value="aBig_2"/>
</dbReference>
<evidence type="ECO:0000259" key="1">
    <source>
        <dbReference type="Pfam" id="PF07944"/>
    </source>
</evidence>
<evidence type="ECO:0000313" key="4">
    <source>
        <dbReference type="EMBL" id="HJC14845.1"/>
    </source>
</evidence>
<feature type="domain" description="Atrophied bacterial Ig" evidence="2">
    <location>
        <begin position="245"/>
        <end position="315"/>
    </location>
</feature>
<reference evidence="4" key="2">
    <citation type="submission" date="2021-04" db="EMBL/GenBank/DDBJ databases">
        <authorList>
            <person name="Gilroy R."/>
        </authorList>
    </citation>
    <scope>NUCLEOTIDE SEQUENCE</scope>
    <source>
        <strain evidence="4">CHK185-5351</strain>
    </source>
</reference>
<dbReference type="Pfam" id="PF20578">
    <property type="entry name" value="aBig_2"/>
    <property type="match status" value="1"/>
</dbReference>
<dbReference type="InterPro" id="IPR008928">
    <property type="entry name" value="6-hairpin_glycosidase_sf"/>
</dbReference>
<dbReference type="SUPFAM" id="SSF48208">
    <property type="entry name" value="Six-hairpin glycosidases"/>
    <property type="match status" value="1"/>
</dbReference>
<reference evidence="4" key="1">
    <citation type="journal article" date="2021" name="PeerJ">
        <title>Extensive microbial diversity within the chicken gut microbiome revealed by metagenomics and culture.</title>
        <authorList>
            <person name="Gilroy R."/>
            <person name="Ravi A."/>
            <person name="Getino M."/>
            <person name="Pursley I."/>
            <person name="Horton D.L."/>
            <person name="Alikhan N.F."/>
            <person name="Baker D."/>
            <person name="Gharbi K."/>
            <person name="Hall N."/>
            <person name="Watson M."/>
            <person name="Adriaenssens E.M."/>
            <person name="Foster-Nyarko E."/>
            <person name="Jarju S."/>
            <person name="Secka A."/>
            <person name="Antonio M."/>
            <person name="Oren A."/>
            <person name="Chaudhuri R.R."/>
            <person name="La Ragione R."/>
            <person name="Hildebrand F."/>
            <person name="Pallen M.J."/>
        </authorList>
    </citation>
    <scope>NUCLEOTIDE SEQUENCE</scope>
    <source>
        <strain evidence="4">CHK185-5351</strain>
    </source>
</reference>